<dbReference type="InterPro" id="IPR052516">
    <property type="entry name" value="N-heterocyclic_Hydroxylase"/>
</dbReference>
<dbReference type="Pfam" id="PF02738">
    <property type="entry name" value="MoCoBD_1"/>
    <property type="match status" value="1"/>
</dbReference>
<dbReference type="InterPro" id="IPR000674">
    <property type="entry name" value="Ald_Oxase/Xan_DH_a/b"/>
</dbReference>
<dbReference type="PIRSF" id="PIRSF036389">
    <property type="entry name" value="IOR_B"/>
    <property type="match status" value="1"/>
</dbReference>
<dbReference type="Pfam" id="PF20256">
    <property type="entry name" value="MoCoBD_2"/>
    <property type="match status" value="2"/>
</dbReference>
<dbReference type="InterPro" id="IPR008274">
    <property type="entry name" value="AldOxase/xan_DH_MoCoBD1"/>
</dbReference>
<dbReference type="SMART" id="SM01008">
    <property type="entry name" value="Ald_Xan_dh_C"/>
    <property type="match status" value="1"/>
</dbReference>
<accession>A0A2A2SD04</accession>
<dbReference type="InterPro" id="IPR037165">
    <property type="entry name" value="AldOxase/xan_DH_Mopterin-bd_sf"/>
</dbReference>
<organism evidence="4 5">
    <name type="scientific">Sphingomonas lenta</name>
    <dbReference type="NCBI Taxonomy" id="1141887"/>
    <lineage>
        <taxon>Bacteria</taxon>
        <taxon>Pseudomonadati</taxon>
        <taxon>Pseudomonadota</taxon>
        <taxon>Alphaproteobacteria</taxon>
        <taxon>Sphingomonadales</taxon>
        <taxon>Sphingomonadaceae</taxon>
        <taxon>Sphingomonas</taxon>
    </lineage>
</organism>
<evidence type="ECO:0000256" key="1">
    <source>
        <dbReference type="SAM" id="MobiDB-lite"/>
    </source>
</evidence>
<keyword evidence="2" id="KW-0472">Membrane</keyword>
<dbReference type="RefSeq" id="WP_095998999.1">
    <property type="nucleotide sequence ID" value="NZ_NSLI01000004.1"/>
</dbReference>
<proteinExistence type="predicted"/>
<reference evidence="5" key="1">
    <citation type="submission" date="2017-09" db="EMBL/GenBank/DDBJ databases">
        <authorList>
            <person name="Feng G."/>
            <person name="Zhu H."/>
        </authorList>
    </citation>
    <scope>NUCLEOTIDE SEQUENCE [LARGE SCALE GENOMIC DNA]</scope>
    <source>
        <strain evidence="5">1PNM-20</strain>
    </source>
</reference>
<dbReference type="InterPro" id="IPR046867">
    <property type="entry name" value="AldOxase/xan_DH_MoCoBD2"/>
</dbReference>
<comment type="caution">
    <text evidence="4">The sequence shown here is derived from an EMBL/GenBank/DDBJ whole genome shotgun (WGS) entry which is preliminary data.</text>
</comment>
<feature type="region of interest" description="Disordered" evidence="1">
    <location>
        <begin position="188"/>
        <end position="221"/>
    </location>
</feature>
<dbReference type="PANTHER" id="PTHR47495">
    <property type="entry name" value="ALDEHYDE DEHYDROGENASE"/>
    <property type="match status" value="1"/>
</dbReference>
<evidence type="ECO:0000313" key="4">
    <source>
        <dbReference type="EMBL" id="PAX07174.1"/>
    </source>
</evidence>
<dbReference type="Gene3D" id="3.30.365.10">
    <property type="entry name" value="Aldehyde oxidase/xanthine dehydrogenase, molybdopterin binding domain"/>
    <property type="match status" value="4"/>
</dbReference>
<keyword evidence="2" id="KW-1133">Transmembrane helix</keyword>
<evidence type="ECO:0000259" key="3">
    <source>
        <dbReference type="SMART" id="SM01008"/>
    </source>
</evidence>
<dbReference type="PANTHER" id="PTHR47495:SF1">
    <property type="entry name" value="BLL3820 PROTEIN"/>
    <property type="match status" value="1"/>
</dbReference>
<dbReference type="Gene3D" id="3.90.1170.50">
    <property type="entry name" value="Aldehyde oxidase/xanthine dehydrogenase, a/b hammerhead"/>
    <property type="match status" value="1"/>
</dbReference>
<feature type="domain" description="Aldehyde oxidase/xanthine dehydrogenase a/b hammerhead" evidence="3">
    <location>
        <begin position="222"/>
        <end position="300"/>
    </location>
</feature>
<dbReference type="InterPro" id="IPR006311">
    <property type="entry name" value="TAT_signal"/>
</dbReference>
<dbReference type="AlphaFoldDB" id="A0A2A2SD04"/>
<dbReference type="PROSITE" id="PS51318">
    <property type="entry name" value="TAT"/>
    <property type="match status" value="1"/>
</dbReference>
<keyword evidence="5" id="KW-1185">Reference proteome</keyword>
<dbReference type="EMBL" id="NSLI01000004">
    <property type="protein sequence ID" value="PAX07174.1"/>
    <property type="molecule type" value="Genomic_DNA"/>
</dbReference>
<evidence type="ECO:0000256" key="2">
    <source>
        <dbReference type="SAM" id="Phobius"/>
    </source>
</evidence>
<dbReference type="OrthoDB" id="9767994at2"/>
<feature type="transmembrane region" description="Helical" evidence="2">
    <location>
        <begin position="7"/>
        <end position="26"/>
    </location>
</feature>
<evidence type="ECO:0000313" key="5">
    <source>
        <dbReference type="Proteomes" id="UP000218151"/>
    </source>
</evidence>
<protein>
    <submittedName>
        <fullName evidence="4">Aldehyde oxidase</fullName>
    </submittedName>
</protein>
<dbReference type="Proteomes" id="UP000218151">
    <property type="component" value="Unassembled WGS sequence"/>
</dbReference>
<dbReference type="GO" id="GO:0016491">
    <property type="term" value="F:oxidoreductase activity"/>
    <property type="evidence" value="ECO:0007669"/>
    <property type="project" value="InterPro"/>
</dbReference>
<keyword evidence="2" id="KW-0812">Transmembrane</keyword>
<gene>
    <name evidence="4" type="ORF">CKY28_14140</name>
</gene>
<dbReference type="SUPFAM" id="SSF56003">
    <property type="entry name" value="Molybdenum cofactor-binding domain"/>
    <property type="match status" value="2"/>
</dbReference>
<sequence length="724" mass="74806">MARVSRRGLLIGGGAGVGLVVAWSLWPRDYPANLAVGPGEHAFGAWLKVGEDGRVTVTVPQAEGGQGVYTALPQIVADELGADWRQVGVEAAPVNPLYANPLGVAELFEGAFGRVPERFASAMLTAGSTSVRQFEGPARAAAATARALLQQAAARRWDVSWRDCGVDRGFVTHGTERLRFAELAADAVGGDAPDPPPVGQGRGAGRLTGKSVPRIDAPSKVDGSAQFAGDVRLQDMVHARVRGGPLGDGRLVSVDRTAADRVRGLVQVVETPRWVAAVGVTGWAAERGLDALKPRFETREVPPDEAAIRRALEAALRMEGKRVAGEGDVAAALGGGRRIEATYAVGLGVHASIETASAVAAYRDGRLELWCQTEAPAHARAAAARGAGVGEGDVVVHPMLIGGGFGARLETELIEQAAHLAVVLRRPVNLVRTRSEEIAQGRHRPPAMARMAASLGAGGLVQGWSAKIASPATGKALARRLLGRAATLASAGERYAVGGAAPPYRIPAWAVDHHAADIGIETGHLRGGAHGYTCFFNECFLDELAKAGGQEPVSFRIGMLGGNPRLARCLSTAASLGGWDGGRPGTGQGIACHSFRGGHIAVLAEADRSGGGRPRVTRLVAAADCGTMVNPDLVRQQIEGGLIFGLGLALGASTGLAAGRPTARGFDRLWLPLLVDAPEVTVDLIENGEASGGVSELAVPPVAPAVANALEAATGVRARTLPLL</sequence>
<name>A0A2A2SD04_9SPHN</name>
<dbReference type="InterPro" id="IPR012368">
    <property type="entry name" value="OxRdtase_Mopterin-bd_su_IorB"/>
</dbReference>